<evidence type="ECO:0000313" key="2">
    <source>
        <dbReference type="Proteomes" id="UP000886725"/>
    </source>
</evidence>
<dbReference type="EMBL" id="DVFU01000129">
    <property type="protein sequence ID" value="HIQ65402.1"/>
    <property type="molecule type" value="Genomic_DNA"/>
</dbReference>
<reference evidence="1" key="1">
    <citation type="submission" date="2020-10" db="EMBL/GenBank/DDBJ databases">
        <authorList>
            <person name="Gilroy R."/>
        </authorList>
    </citation>
    <scope>NUCLEOTIDE SEQUENCE</scope>
    <source>
        <strain evidence="1">CHK165-10780</strain>
    </source>
</reference>
<comment type="caution">
    <text evidence="1">The sequence shown here is derived from an EMBL/GenBank/DDBJ whole genome shotgun (WGS) entry which is preliminary data.</text>
</comment>
<protein>
    <submittedName>
        <fullName evidence="1">Uncharacterized protein</fullName>
    </submittedName>
</protein>
<accession>A0A9D0Z0A9</accession>
<organism evidence="1 2">
    <name type="scientific">Candidatus Faecenecus gallistercoris</name>
    <dbReference type="NCBI Taxonomy" id="2840793"/>
    <lineage>
        <taxon>Bacteria</taxon>
        <taxon>Bacillati</taxon>
        <taxon>Bacillota</taxon>
        <taxon>Bacillota incertae sedis</taxon>
        <taxon>Candidatus Faecenecus</taxon>
    </lineage>
</organism>
<name>A0A9D0Z0A9_9FIRM</name>
<reference evidence="1" key="2">
    <citation type="journal article" date="2021" name="PeerJ">
        <title>Extensive microbial diversity within the chicken gut microbiome revealed by metagenomics and culture.</title>
        <authorList>
            <person name="Gilroy R."/>
            <person name="Ravi A."/>
            <person name="Getino M."/>
            <person name="Pursley I."/>
            <person name="Horton D.L."/>
            <person name="Alikhan N.F."/>
            <person name="Baker D."/>
            <person name="Gharbi K."/>
            <person name="Hall N."/>
            <person name="Watson M."/>
            <person name="Adriaenssens E.M."/>
            <person name="Foster-Nyarko E."/>
            <person name="Jarju S."/>
            <person name="Secka A."/>
            <person name="Antonio M."/>
            <person name="Oren A."/>
            <person name="Chaudhuri R.R."/>
            <person name="La Ragione R."/>
            <person name="Hildebrand F."/>
            <person name="Pallen M.J."/>
        </authorList>
    </citation>
    <scope>NUCLEOTIDE SEQUENCE</scope>
    <source>
        <strain evidence="1">CHK165-10780</strain>
    </source>
</reference>
<dbReference type="AlphaFoldDB" id="A0A9D0Z0A9"/>
<gene>
    <name evidence="1" type="ORF">IAC85_06670</name>
</gene>
<dbReference type="Proteomes" id="UP000886725">
    <property type="component" value="Unassembled WGS sequence"/>
</dbReference>
<evidence type="ECO:0000313" key="1">
    <source>
        <dbReference type="EMBL" id="HIQ65402.1"/>
    </source>
</evidence>
<proteinExistence type="predicted"/>
<sequence length="156" mass="17844">MSLEKCYVDGKMTSKGRTFCKRILLKEALGGELSSDEIAFFSLLTASDYDAISDELCSEETTFLDISWMLQNILEEEFDSATSIPKEDPDFSEDLHCDHMMRYTEMLDRSNVLLLNRALGPLNPEDLVGSYDGVERATQKGLVIYQHPFPFFHQKR</sequence>